<accession>A0ABW3LMV4</accession>
<proteinExistence type="predicted"/>
<reference evidence="3" key="1">
    <citation type="journal article" date="2019" name="Int. J. Syst. Evol. Microbiol.">
        <title>The Global Catalogue of Microorganisms (GCM) 10K type strain sequencing project: providing services to taxonomists for standard genome sequencing and annotation.</title>
        <authorList>
            <consortium name="The Broad Institute Genomics Platform"/>
            <consortium name="The Broad Institute Genome Sequencing Center for Infectious Disease"/>
            <person name="Wu L."/>
            <person name="Ma J."/>
        </authorList>
    </citation>
    <scope>NUCLEOTIDE SEQUENCE [LARGE SCALE GENOMIC DNA]</scope>
    <source>
        <strain evidence="3">CCUG 56754</strain>
    </source>
</reference>
<keyword evidence="1" id="KW-1133">Transmembrane helix</keyword>
<protein>
    <submittedName>
        <fullName evidence="2">Uncharacterized protein</fullName>
    </submittedName>
</protein>
<comment type="caution">
    <text evidence="2">The sequence shown here is derived from an EMBL/GenBank/DDBJ whole genome shotgun (WGS) entry which is preliminary data.</text>
</comment>
<gene>
    <name evidence="2" type="ORF">ACFQ3N_13355</name>
</gene>
<keyword evidence="1" id="KW-0472">Membrane</keyword>
<keyword evidence="3" id="KW-1185">Reference proteome</keyword>
<name>A0ABW3LMV4_9BACI</name>
<evidence type="ECO:0000313" key="3">
    <source>
        <dbReference type="Proteomes" id="UP001597040"/>
    </source>
</evidence>
<dbReference type="EMBL" id="JBHTKJ010000035">
    <property type="protein sequence ID" value="MFD1039372.1"/>
    <property type="molecule type" value="Genomic_DNA"/>
</dbReference>
<sequence length="44" mass="5293">MDMLWRDELRDWVGILFVGYGFILGTVLAIIYMLVAFIMKRRNR</sequence>
<dbReference type="Proteomes" id="UP001597040">
    <property type="component" value="Unassembled WGS sequence"/>
</dbReference>
<organism evidence="2 3">
    <name type="scientific">Virgibacillus byunsanensis</name>
    <dbReference type="NCBI Taxonomy" id="570945"/>
    <lineage>
        <taxon>Bacteria</taxon>
        <taxon>Bacillati</taxon>
        <taxon>Bacillota</taxon>
        <taxon>Bacilli</taxon>
        <taxon>Bacillales</taxon>
        <taxon>Bacillaceae</taxon>
        <taxon>Virgibacillus</taxon>
    </lineage>
</organism>
<evidence type="ECO:0000313" key="2">
    <source>
        <dbReference type="EMBL" id="MFD1039372.1"/>
    </source>
</evidence>
<dbReference type="RefSeq" id="WP_390363032.1">
    <property type="nucleotide sequence ID" value="NZ_JBHTKJ010000035.1"/>
</dbReference>
<feature type="transmembrane region" description="Helical" evidence="1">
    <location>
        <begin position="12"/>
        <end position="38"/>
    </location>
</feature>
<evidence type="ECO:0000256" key="1">
    <source>
        <dbReference type="SAM" id="Phobius"/>
    </source>
</evidence>
<keyword evidence="1" id="KW-0812">Transmembrane</keyword>